<proteinExistence type="predicted"/>
<sequence>MTPQITKPENGRELNIVVHQTEDSQLLPLETSFPELNKTEKRKIYIGAASGNWREASSYDSEIHSYWWRIPLDDVGITALDVAVRMEQTGFVEKLVKRMEQEDMEKAFCLAAITGNVKIAEILLNKKRSLLWIRDKNDMLPIQLASSTGHILMTEFLFEKTSKDKENKLPLPDIKKLFIFTINNNIDTVTSKLLKAESKRLTVENEERVTAWEMLPQFLCKDTVGHQDVGSVYNRREKEKDTISAQLSKAMFNAAKTGNTNILELILKHYPNFIFEVNSCKQSLLHIAILHRQRSVYKLILKNEVAKNVLTKLVDSKGNNVLHLAGEMKQAKNQSRLSTHYVLMSSEDKWFQNVEKIVPPAMKTMRNKEGLTPKELFYRRHEELHKESISGLQDVANTLLVVATIVITLGITAGMTVPVEDIDSTRTPFFSKKIWYTFFFLSLAFGTCSCVSSMFFYASVILPACWAKPKDESVRLRQTKLVFGNVSLFASLALMFSALVCGCILIFEFLSSWILYFMCALGLVVLVVHLTLDYNRWIGIACSVLAYLEDAPTKATILWPIYKINHVFLTLAKRKTKI</sequence>
<dbReference type="eggNOG" id="KOG0504">
    <property type="taxonomic scope" value="Eukaryota"/>
</dbReference>
<dbReference type="Gene3D" id="1.25.40.20">
    <property type="entry name" value="Ankyrin repeat-containing domain"/>
    <property type="match status" value="2"/>
</dbReference>
<feature type="transmembrane region" description="Helical" evidence="2">
    <location>
        <begin position="434"/>
        <end position="460"/>
    </location>
</feature>
<dbReference type="EMBL" id="CM002293">
    <property type="protein sequence ID" value="ESW19997.1"/>
    <property type="molecule type" value="Genomic_DNA"/>
</dbReference>
<evidence type="ECO:0000256" key="1">
    <source>
        <dbReference type="ARBA" id="ARBA00004413"/>
    </source>
</evidence>
<dbReference type="AlphaFoldDB" id="V7BPU9"/>
<dbReference type="Pfam" id="PF13962">
    <property type="entry name" value="PGG"/>
    <property type="match status" value="1"/>
</dbReference>
<gene>
    <name evidence="4" type="ORF">PHAVU_006G172400g</name>
</gene>
<reference evidence="5" key="1">
    <citation type="journal article" date="2014" name="Nat. Genet.">
        <title>A reference genome for common bean and genome-wide analysis of dual domestications.</title>
        <authorList>
            <person name="Schmutz J."/>
            <person name="McClean P.E."/>
            <person name="Mamidi S."/>
            <person name="Wu G.A."/>
            <person name="Cannon S.B."/>
            <person name="Grimwood J."/>
            <person name="Jenkins J."/>
            <person name="Shu S."/>
            <person name="Song Q."/>
            <person name="Chavarro C."/>
            <person name="Torres-Torres M."/>
            <person name="Geffroy V."/>
            <person name="Moghaddam S.M."/>
            <person name="Gao D."/>
            <person name="Abernathy B."/>
            <person name="Barry K."/>
            <person name="Blair M."/>
            <person name="Brick M.A."/>
            <person name="Chovatia M."/>
            <person name="Gepts P."/>
            <person name="Goodstein D.M."/>
            <person name="Gonzales M."/>
            <person name="Hellsten U."/>
            <person name="Hyten D.L."/>
            <person name="Jia G."/>
            <person name="Kelly J.D."/>
            <person name="Kudrna D."/>
            <person name="Lee R."/>
            <person name="Richard M.M."/>
            <person name="Miklas P.N."/>
            <person name="Osorno J.M."/>
            <person name="Rodrigues J."/>
            <person name="Thareau V."/>
            <person name="Urrea C.A."/>
            <person name="Wang M."/>
            <person name="Yu Y."/>
            <person name="Zhang M."/>
            <person name="Wing R.A."/>
            <person name="Cregan P.B."/>
            <person name="Rokhsar D.S."/>
            <person name="Jackson S.A."/>
        </authorList>
    </citation>
    <scope>NUCLEOTIDE SEQUENCE [LARGE SCALE GENOMIC DNA]</scope>
    <source>
        <strain evidence="5">cv. G19833</strain>
    </source>
</reference>
<dbReference type="InterPro" id="IPR002110">
    <property type="entry name" value="Ankyrin_rpt"/>
</dbReference>
<dbReference type="OMA" id="FHVHPEK"/>
<keyword evidence="2" id="KW-0812">Transmembrane</keyword>
<keyword evidence="5" id="KW-1185">Reference proteome</keyword>
<dbReference type="Proteomes" id="UP000000226">
    <property type="component" value="Chromosome 6"/>
</dbReference>
<dbReference type="Gramene" id="ESW19997">
    <property type="protein sequence ID" value="ESW19997"/>
    <property type="gene ID" value="PHAVU_006G172400g"/>
</dbReference>
<dbReference type="InterPro" id="IPR026961">
    <property type="entry name" value="PGG_dom"/>
</dbReference>
<dbReference type="InterPro" id="IPR036770">
    <property type="entry name" value="Ankyrin_rpt-contain_sf"/>
</dbReference>
<comment type="subcellular location">
    <subcellularLocation>
        <location evidence="1">Cell membrane</location>
        <topology evidence="1">Peripheral membrane protein</topology>
        <orientation evidence="1">Cytoplasmic side</orientation>
    </subcellularLocation>
</comment>
<dbReference type="PANTHER" id="PTHR24177">
    <property type="entry name" value="CASKIN"/>
    <property type="match status" value="1"/>
</dbReference>
<evidence type="ECO:0000256" key="2">
    <source>
        <dbReference type="SAM" id="Phobius"/>
    </source>
</evidence>
<evidence type="ECO:0000313" key="5">
    <source>
        <dbReference type="Proteomes" id="UP000000226"/>
    </source>
</evidence>
<feature type="transmembrane region" description="Helical" evidence="2">
    <location>
        <begin position="481"/>
        <end position="507"/>
    </location>
</feature>
<accession>V7BPU9</accession>
<keyword evidence="2" id="KW-1133">Transmembrane helix</keyword>
<evidence type="ECO:0000259" key="3">
    <source>
        <dbReference type="Pfam" id="PF13962"/>
    </source>
</evidence>
<name>V7BPU9_PHAVU</name>
<feature type="transmembrane region" description="Helical" evidence="2">
    <location>
        <begin position="513"/>
        <end position="532"/>
    </location>
</feature>
<dbReference type="OrthoDB" id="1427188at2759"/>
<dbReference type="SMART" id="SM00248">
    <property type="entry name" value="ANK"/>
    <property type="match status" value="4"/>
</dbReference>
<dbReference type="SUPFAM" id="SSF48403">
    <property type="entry name" value="Ankyrin repeat"/>
    <property type="match status" value="1"/>
</dbReference>
<dbReference type="GO" id="GO:0005886">
    <property type="term" value="C:plasma membrane"/>
    <property type="evidence" value="ECO:0007669"/>
    <property type="project" value="UniProtKB-SubCell"/>
</dbReference>
<dbReference type="STRING" id="3885.V7BPU9"/>
<keyword evidence="2" id="KW-0472">Membrane</keyword>
<dbReference type="PANTHER" id="PTHR24177:SF473">
    <property type="entry name" value="PROTEIN, PUTATIVE-RELATED"/>
    <property type="match status" value="1"/>
</dbReference>
<protein>
    <recommendedName>
        <fullName evidence="3">PGG domain-containing protein</fullName>
    </recommendedName>
</protein>
<feature type="domain" description="PGG" evidence="3">
    <location>
        <begin position="391"/>
        <end position="504"/>
    </location>
</feature>
<evidence type="ECO:0000313" key="4">
    <source>
        <dbReference type="EMBL" id="ESW19997.1"/>
    </source>
</evidence>
<feature type="transmembrane region" description="Helical" evidence="2">
    <location>
        <begin position="395"/>
        <end position="414"/>
    </location>
</feature>
<organism evidence="4 5">
    <name type="scientific">Phaseolus vulgaris</name>
    <name type="common">Kidney bean</name>
    <name type="synonym">French bean</name>
    <dbReference type="NCBI Taxonomy" id="3885"/>
    <lineage>
        <taxon>Eukaryota</taxon>
        <taxon>Viridiplantae</taxon>
        <taxon>Streptophyta</taxon>
        <taxon>Embryophyta</taxon>
        <taxon>Tracheophyta</taxon>
        <taxon>Spermatophyta</taxon>
        <taxon>Magnoliopsida</taxon>
        <taxon>eudicotyledons</taxon>
        <taxon>Gunneridae</taxon>
        <taxon>Pentapetalae</taxon>
        <taxon>rosids</taxon>
        <taxon>fabids</taxon>
        <taxon>Fabales</taxon>
        <taxon>Fabaceae</taxon>
        <taxon>Papilionoideae</taxon>
        <taxon>50 kb inversion clade</taxon>
        <taxon>NPAAA clade</taxon>
        <taxon>indigoferoid/millettioid clade</taxon>
        <taxon>Phaseoleae</taxon>
        <taxon>Phaseolus</taxon>
    </lineage>
</organism>
<dbReference type="SMR" id="V7BPU9"/>